<dbReference type="PANTHER" id="PTHR46044:SF14">
    <property type="entry name" value="ARYLACETONITRILASE"/>
    <property type="match status" value="1"/>
</dbReference>
<keyword evidence="8" id="KW-1185">Reference proteome</keyword>
<feature type="domain" description="CN hydrolase" evidence="6">
    <location>
        <begin position="35"/>
        <end position="301"/>
    </location>
</feature>
<protein>
    <recommendedName>
        <fullName evidence="4">nitrilase</fullName>
        <ecNumber evidence="4">3.5.5.1</ecNumber>
    </recommendedName>
</protein>
<dbReference type="InterPro" id="IPR036526">
    <property type="entry name" value="C-N_Hydrolase_sf"/>
</dbReference>
<gene>
    <name evidence="7" type="ORF">BGAL_0029g00340</name>
</gene>
<dbReference type="SUPFAM" id="SSF56317">
    <property type="entry name" value="Carbon-nitrogen hydrolase"/>
    <property type="match status" value="1"/>
</dbReference>
<feature type="signal peptide" evidence="5">
    <location>
        <begin position="1"/>
        <end position="15"/>
    </location>
</feature>
<keyword evidence="5" id="KW-0732">Signal</keyword>
<evidence type="ECO:0000256" key="5">
    <source>
        <dbReference type="SAM" id="SignalP"/>
    </source>
</evidence>
<dbReference type="PROSITE" id="PS50263">
    <property type="entry name" value="CN_HYDROLASE"/>
    <property type="match status" value="1"/>
</dbReference>
<dbReference type="GO" id="GO:0000257">
    <property type="term" value="F:nitrilase activity"/>
    <property type="evidence" value="ECO:0007669"/>
    <property type="project" value="UniProtKB-EC"/>
</dbReference>
<evidence type="ECO:0000259" key="6">
    <source>
        <dbReference type="PROSITE" id="PS50263"/>
    </source>
</evidence>
<keyword evidence="2" id="KW-0378">Hydrolase</keyword>
<name>A0A4S8R9J2_9HELO</name>
<dbReference type="Pfam" id="PF00795">
    <property type="entry name" value="CN_hydrolase"/>
    <property type="match status" value="1"/>
</dbReference>
<comment type="caution">
    <text evidence="7">The sequence shown here is derived from an EMBL/GenBank/DDBJ whole genome shotgun (WGS) entry which is preliminary data.</text>
</comment>
<evidence type="ECO:0000313" key="8">
    <source>
        <dbReference type="Proteomes" id="UP000308671"/>
    </source>
</evidence>
<reference evidence="7 8" key="1">
    <citation type="submission" date="2017-12" db="EMBL/GenBank/DDBJ databases">
        <title>Comparative genomics of Botrytis spp.</title>
        <authorList>
            <person name="Valero-Jimenez C.A."/>
            <person name="Tapia P."/>
            <person name="Veloso J."/>
            <person name="Silva-Moreno E."/>
            <person name="Staats M."/>
            <person name="Valdes J.H."/>
            <person name="Van Kan J.A.L."/>
        </authorList>
    </citation>
    <scope>NUCLEOTIDE SEQUENCE [LARGE SCALE GENOMIC DNA]</scope>
    <source>
        <strain evidence="7 8">MUCL435</strain>
    </source>
</reference>
<accession>A0A4S8R9J2</accession>
<dbReference type="Gene3D" id="3.60.110.10">
    <property type="entry name" value="Carbon-nitrogen hydrolase"/>
    <property type="match status" value="1"/>
</dbReference>
<feature type="chain" id="PRO_5020726654" description="nitrilase" evidence="5">
    <location>
        <begin position="16"/>
        <end position="359"/>
    </location>
</feature>
<evidence type="ECO:0000256" key="3">
    <source>
        <dbReference type="ARBA" id="ARBA00036406"/>
    </source>
</evidence>
<evidence type="ECO:0000256" key="1">
    <source>
        <dbReference type="ARBA" id="ARBA00008129"/>
    </source>
</evidence>
<evidence type="ECO:0000256" key="4">
    <source>
        <dbReference type="ARBA" id="ARBA00039045"/>
    </source>
</evidence>
<dbReference type="EC" id="3.5.5.1" evidence="4"/>
<proteinExistence type="inferred from homology"/>
<evidence type="ECO:0000256" key="2">
    <source>
        <dbReference type="ARBA" id="ARBA00022801"/>
    </source>
</evidence>
<dbReference type="OrthoDB" id="10250282at2759"/>
<dbReference type="InterPro" id="IPR003010">
    <property type="entry name" value="C-N_Hydrolase"/>
</dbReference>
<dbReference type="Proteomes" id="UP000308671">
    <property type="component" value="Unassembled WGS sequence"/>
</dbReference>
<evidence type="ECO:0000313" key="7">
    <source>
        <dbReference type="EMBL" id="THV54340.1"/>
    </source>
</evidence>
<dbReference type="InterPro" id="IPR044149">
    <property type="entry name" value="Nitrilases_CHs"/>
</dbReference>
<sequence>MKLSLFVSLLGLTHGSVLIPRTTSPNISAPDYNNLTVAIVRAAPANWPMPLLNKNWTGVEFDLNATVAKGVALIKEAAGNDANLIVFPELWFPGYPKGMADNITMADHLQSYVDNSLVVGSPQWRIILETVRSESIYAVLGFSHKEDGLLYMGQALISPEGEVLLLRHKLRPSGGERGIWSDGTKNELKVIATPYGRWGVLECWEHFHPAMTFNMQAQIETLHIASFPYMPDANDSEALSWESEEVNVAAARTYAVNSGAPFIFASVGNVRFIDSSGMDLSVTPLSTSIETVPLVYRSFNTTGMAATEPYDADAQQSWDVLEEIKTGFPSYIPKVHGDLVPHEEFPTSELLASLGNSTG</sequence>
<organism evidence="7 8">
    <name type="scientific">Botrytis galanthina</name>
    <dbReference type="NCBI Taxonomy" id="278940"/>
    <lineage>
        <taxon>Eukaryota</taxon>
        <taxon>Fungi</taxon>
        <taxon>Dikarya</taxon>
        <taxon>Ascomycota</taxon>
        <taxon>Pezizomycotina</taxon>
        <taxon>Leotiomycetes</taxon>
        <taxon>Helotiales</taxon>
        <taxon>Sclerotiniaceae</taxon>
        <taxon>Botrytis</taxon>
    </lineage>
</organism>
<dbReference type="AlphaFoldDB" id="A0A4S8R9J2"/>
<comment type="similarity">
    <text evidence="1">Belongs to the carbon-nitrogen hydrolase superfamily. Nitrilase family.</text>
</comment>
<dbReference type="EMBL" id="PQXL01000029">
    <property type="protein sequence ID" value="THV54340.1"/>
    <property type="molecule type" value="Genomic_DNA"/>
</dbReference>
<comment type="catalytic activity">
    <reaction evidence="3">
        <text>a nitrile + 2 H2O = a carboxylate + NH4(+)</text>
        <dbReference type="Rhea" id="RHEA:21724"/>
        <dbReference type="ChEBI" id="CHEBI:15377"/>
        <dbReference type="ChEBI" id="CHEBI:18379"/>
        <dbReference type="ChEBI" id="CHEBI:28938"/>
        <dbReference type="ChEBI" id="CHEBI:29067"/>
        <dbReference type="EC" id="3.5.5.1"/>
    </reaction>
</comment>
<dbReference type="PANTHER" id="PTHR46044">
    <property type="entry name" value="NITRILASE"/>
    <property type="match status" value="1"/>
</dbReference>